<evidence type="ECO:0000256" key="6">
    <source>
        <dbReference type="ARBA" id="ARBA00022777"/>
    </source>
</evidence>
<dbReference type="PANTHER" id="PTHR45453:SF1">
    <property type="entry name" value="PHOSPHATE REGULON SENSOR PROTEIN PHOR"/>
    <property type="match status" value="1"/>
</dbReference>
<dbReference type="PRINTS" id="PR00344">
    <property type="entry name" value="BCTRLSENSOR"/>
</dbReference>
<dbReference type="Pfam" id="PF02518">
    <property type="entry name" value="HATPase_c"/>
    <property type="match status" value="1"/>
</dbReference>
<dbReference type="SMART" id="SM00387">
    <property type="entry name" value="HATPase_c"/>
    <property type="match status" value="1"/>
</dbReference>
<dbReference type="EMBL" id="DVGD01000277">
    <property type="protein sequence ID" value="HIR10393.1"/>
    <property type="molecule type" value="Genomic_DNA"/>
</dbReference>
<feature type="non-terminal residue" evidence="9">
    <location>
        <position position="1"/>
    </location>
</feature>
<evidence type="ECO:0000313" key="10">
    <source>
        <dbReference type="Proteomes" id="UP000824258"/>
    </source>
</evidence>
<dbReference type="SMART" id="SM00388">
    <property type="entry name" value="HisKA"/>
    <property type="match status" value="1"/>
</dbReference>
<proteinExistence type="predicted"/>
<dbReference type="InterPro" id="IPR005467">
    <property type="entry name" value="His_kinase_dom"/>
</dbReference>
<sequence length="566" mass="63590">SLDDSYEVWGAVGTDAWNHGKYQERYAANAVYDGSGNLIACSWEPFFYFEALTPTQWENGEERSQDLVRAFFDPACLQEQDVLPNFHFTVFALRATGVREGTDFRLSKLEYVDRDDFWDLDYSGSFMVSWLVERYDLSWRLLYEDPDALAPGETAEVLYADWAGICYLPDSPGFTLDDTRYASLADFLAQEAPGLKDGMGFASADPSNDHLLYSVSYCYSAEGETYFGSLCFPEDGQKILYYTVSAVYATPWKEAVRSLIPTYWKTAAAALLLTLLLWRTLRREVVAPVEETAKCLSGEITQPETATSWHWREPQQIAQGLYQQREAEKEDKLEIHRLEAALDYAKSAEEGRRQLVSNLAHELKTPLAVIHSYAEGLKEHIAEDKREKYLSILLSETERMDAMVLEMLDLSRLEAGKVKLARDAFSLGELARDTFGRLERAMEAKNLTLTWDIPEQSDVVADEARIAQVMENFATNALKYTPPGGNIHASITLIQGMTRFSLTNTSPPLSSEALAHVFDSFYRADDTRAGHGTGLGLAIARQIVELHGGSCRAENVPGGVRFSFQL</sequence>
<dbReference type="PROSITE" id="PS50109">
    <property type="entry name" value="HIS_KIN"/>
    <property type="match status" value="1"/>
</dbReference>
<keyword evidence="6 9" id="KW-0418">Kinase</keyword>
<evidence type="ECO:0000256" key="2">
    <source>
        <dbReference type="ARBA" id="ARBA00004370"/>
    </source>
</evidence>
<evidence type="ECO:0000256" key="1">
    <source>
        <dbReference type="ARBA" id="ARBA00000085"/>
    </source>
</evidence>
<dbReference type="InterPro" id="IPR036890">
    <property type="entry name" value="HATPase_C_sf"/>
</dbReference>
<dbReference type="CDD" id="cd00082">
    <property type="entry name" value="HisKA"/>
    <property type="match status" value="1"/>
</dbReference>
<dbReference type="InterPro" id="IPR004358">
    <property type="entry name" value="Sig_transdc_His_kin-like_C"/>
</dbReference>
<evidence type="ECO:0000256" key="7">
    <source>
        <dbReference type="ARBA" id="ARBA00023012"/>
    </source>
</evidence>
<dbReference type="FunFam" id="1.10.287.130:FF:000001">
    <property type="entry name" value="Two-component sensor histidine kinase"/>
    <property type="match status" value="1"/>
</dbReference>
<dbReference type="SUPFAM" id="SSF55874">
    <property type="entry name" value="ATPase domain of HSP90 chaperone/DNA topoisomerase II/histidine kinase"/>
    <property type="match status" value="1"/>
</dbReference>
<dbReference type="GO" id="GO:0005886">
    <property type="term" value="C:plasma membrane"/>
    <property type="evidence" value="ECO:0007669"/>
    <property type="project" value="TreeGrafter"/>
</dbReference>
<evidence type="ECO:0000256" key="3">
    <source>
        <dbReference type="ARBA" id="ARBA00012438"/>
    </source>
</evidence>
<protein>
    <recommendedName>
        <fullName evidence="3">histidine kinase</fullName>
        <ecNumber evidence="3">2.7.13.3</ecNumber>
    </recommendedName>
</protein>
<keyword evidence="7" id="KW-0902">Two-component regulatory system</keyword>
<dbReference type="CDD" id="cd00075">
    <property type="entry name" value="HATPase"/>
    <property type="match status" value="1"/>
</dbReference>
<gene>
    <name evidence="9" type="ORF">IAA70_08305</name>
</gene>
<keyword evidence="5" id="KW-0808">Transferase</keyword>
<dbReference type="EC" id="2.7.13.3" evidence="3"/>
<feature type="domain" description="Histidine kinase" evidence="8">
    <location>
        <begin position="358"/>
        <end position="566"/>
    </location>
</feature>
<dbReference type="Proteomes" id="UP000824258">
    <property type="component" value="Unassembled WGS sequence"/>
</dbReference>
<dbReference type="SUPFAM" id="SSF47384">
    <property type="entry name" value="Homodimeric domain of signal transducing histidine kinase"/>
    <property type="match status" value="1"/>
</dbReference>
<evidence type="ECO:0000313" key="9">
    <source>
        <dbReference type="EMBL" id="HIR10393.1"/>
    </source>
</evidence>
<accession>A0A9D1A9H2</accession>
<name>A0A9D1A9H2_9FIRM</name>
<dbReference type="InterPro" id="IPR003594">
    <property type="entry name" value="HATPase_dom"/>
</dbReference>
<dbReference type="InterPro" id="IPR003661">
    <property type="entry name" value="HisK_dim/P_dom"/>
</dbReference>
<dbReference type="PANTHER" id="PTHR45453">
    <property type="entry name" value="PHOSPHATE REGULON SENSOR PROTEIN PHOR"/>
    <property type="match status" value="1"/>
</dbReference>
<reference evidence="9" key="2">
    <citation type="journal article" date="2021" name="PeerJ">
        <title>Extensive microbial diversity within the chicken gut microbiome revealed by metagenomics and culture.</title>
        <authorList>
            <person name="Gilroy R."/>
            <person name="Ravi A."/>
            <person name="Getino M."/>
            <person name="Pursley I."/>
            <person name="Horton D.L."/>
            <person name="Alikhan N.F."/>
            <person name="Baker D."/>
            <person name="Gharbi K."/>
            <person name="Hall N."/>
            <person name="Watson M."/>
            <person name="Adriaenssens E.M."/>
            <person name="Foster-Nyarko E."/>
            <person name="Jarju S."/>
            <person name="Secka A."/>
            <person name="Antonio M."/>
            <person name="Oren A."/>
            <person name="Chaudhuri R.R."/>
            <person name="La Ragione R."/>
            <person name="Hildebrand F."/>
            <person name="Pallen M.J."/>
        </authorList>
    </citation>
    <scope>NUCLEOTIDE SEQUENCE</scope>
    <source>
        <strain evidence="9">ChiHjej9B8-7071</strain>
    </source>
</reference>
<dbReference type="GO" id="GO:0004721">
    <property type="term" value="F:phosphoprotein phosphatase activity"/>
    <property type="evidence" value="ECO:0007669"/>
    <property type="project" value="TreeGrafter"/>
</dbReference>
<dbReference type="Gene3D" id="3.30.565.10">
    <property type="entry name" value="Histidine kinase-like ATPase, C-terminal domain"/>
    <property type="match status" value="1"/>
</dbReference>
<dbReference type="InterPro" id="IPR036097">
    <property type="entry name" value="HisK_dim/P_sf"/>
</dbReference>
<comment type="subcellular location">
    <subcellularLocation>
        <location evidence="2">Membrane</location>
    </subcellularLocation>
</comment>
<dbReference type="Gene3D" id="1.10.287.130">
    <property type="match status" value="1"/>
</dbReference>
<reference evidence="9" key="1">
    <citation type="submission" date="2020-10" db="EMBL/GenBank/DDBJ databases">
        <authorList>
            <person name="Gilroy R."/>
        </authorList>
    </citation>
    <scope>NUCLEOTIDE SEQUENCE</scope>
    <source>
        <strain evidence="9">ChiHjej9B8-7071</strain>
    </source>
</reference>
<dbReference type="AlphaFoldDB" id="A0A9D1A9H2"/>
<comment type="caution">
    <text evidence="9">The sequence shown here is derived from an EMBL/GenBank/DDBJ whole genome shotgun (WGS) entry which is preliminary data.</text>
</comment>
<dbReference type="GO" id="GO:0016036">
    <property type="term" value="P:cellular response to phosphate starvation"/>
    <property type="evidence" value="ECO:0007669"/>
    <property type="project" value="TreeGrafter"/>
</dbReference>
<organism evidence="9 10">
    <name type="scientific">Candidatus Avoscillospira stercoripullorum</name>
    <dbReference type="NCBI Taxonomy" id="2840709"/>
    <lineage>
        <taxon>Bacteria</taxon>
        <taxon>Bacillati</taxon>
        <taxon>Bacillota</taxon>
        <taxon>Clostridia</taxon>
        <taxon>Eubacteriales</taxon>
        <taxon>Oscillospiraceae</taxon>
        <taxon>Oscillospiraceae incertae sedis</taxon>
        <taxon>Candidatus Avoscillospira</taxon>
    </lineage>
</organism>
<dbReference type="InterPro" id="IPR050351">
    <property type="entry name" value="BphY/WalK/GraS-like"/>
</dbReference>
<comment type="catalytic activity">
    <reaction evidence="1">
        <text>ATP + protein L-histidine = ADP + protein N-phospho-L-histidine.</text>
        <dbReference type="EC" id="2.7.13.3"/>
    </reaction>
</comment>
<dbReference type="Pfam" id="PF00512">
    <property type="entry name" value="HisKA"/>
    <property type="match status" value="1"/>
</dbReference>
<evidence type="ECO:0000256" key="4">
    <source>
        <dbReference type="ARBA" id="ARBA00022553"/>
    </source>
</evidence>
<evidence type="ECO:0000259" key="8">
    <source>
        <dbReference type="PROSITE" id="PS50109"/>
    </source>
</evidence>
<evidence type="ECO:0000256" key="5">
    <source>
        <dbReference type="ARBA" id="ARBA00022679"/>
    </source>
</evidence>
<keyword evidence="4" id="KW-0597">Phosphoprotein</keyword>
<dbReference type="GO" id="GO:0000155">
    <property type="term" value="F:phosphorelay sensor kinase activity"/>
    <property type="evidence" value="ECO:0007669"/>
    <property type="project" value="InterPro"/>
</dbReference>